<dbReference type="AlphaFoldDB" id="A0AAV4MXG5"/>
<comment type="caution">
    <text evidence="2">The sequence shown here is derived from an EMBL/GenBank/DDBJ whole genome shotgun (WGS) entry which is preliminary data.</text>
</comment>
<dbReference type="PANTHER" id="PTHR37456:SF6">
    <property type="entry name" value="COLLAGEN ALPHA-1(XXIII) CHAIN-LIKE ISOFORM X2"/>
    <property type="match status" value="1"/>
</dbReference>
<dbReference type="InterPro" id="IPR008160">
    <property type="entry name" value="Collagen"/>
</dbReference>
<reference evidence="2 3" key="1">
    <citation type="submission" date="2021-06" db="EMBL/GenBank/DDBJ databases">
        <title>Caerostris extrusa draft genome.</title>
        <authorList>
            <person name="Kono N."/>
            <person name="Arakawa K."/>
        </authorList>
    </citation>
    <scope>NUCLEOTIDE SEQUENCE [LARGE SCALE GENOMIC DNA]</scope>
</reference>
<evidence type="ECO:0000256" key="1">
    <source>
        <dbReference type="SAM" id="MobiDB-lite"/>
    </source>
</evidence>
<feature type="region of interest" description="Disordered" evidence="1">
    <location>
        <begin position="55"/>
        <end position="181"/>
    </location>
</feature>
<proteinExistence type="predicted"/>
<evidence type="ECO:0008006" key="4">
    <source>
        <dbReference type="Google" id="ProtNLM"/>
    </source>
</evidence>
<organism evidence="2 3">
    <name type="scientific">Caerostris extrusa</name>
    <name type="common">Bark spider</name>
    <name type="synonym">Caerostris bankana</name>
    <dbReference type="NCBI Taxonomy" id="172846"/>
    <lineage>
        <taxon>Eukaryota</taxon>
        <taxon>Metazoa</taxon>
        <taxon>Ecdysozoa</taxon>
        <taxon>Arthropoda</taxon>
        <taxon>Chelicerata</taxon>
        <taxon>Arachnida</taxon>
        <taxon>Araneae</taxon>
        <taxon>Araneomorphae</taxon>
        <taxon>Entelegynae</taxon>
        <taxon>Araneoidea</taxon>
        <taxon>Araneidae</taxon>
        <taxon>Caerostris</taxon>
    </lineage>
</organism>
<sequence length="275" mass="29555">MVTDNYYTNRCELLRRVTKYVYFSLYLFQSPIKYIKQVSPYLPSVQADSRYGALGGDVVMGPPGPSGPPGPQGIQGPPDSRQKKKLNEYVRNGNPKLRMAHYNMGDKGDKGDPGPMGLPGPVGVRGDQGSSGADGKPGAMGERGDPGNKGEKGEPGLPGPKGDKGDGGPPGVPGLDAPCPLGPDGLPLPGCGWRPPSGIKRLRRRCSAGHCCVLAIKRLLYKKKAHGLRQDGRPSPSRIVRQFAPIRWVNYLDLETECHFVSDPPPFPSHPSTKR</sequence>
<dbReference type="EMBL" id="BPLR01002681">
    <property type="protein sequence ID" value="GIX76611.1"/>
    <property type="molecule type" value="Genomic_DNA"/>
</dbReference>
<gene>
    <name evidence="2" type="ORF">CEXT_736101</name>
</gene>
<feature type="compositionally biased region" description="Low complexity" evidence="1">
    <location>
        <begin position="113"/>
        <end position="124"/>
    </location>
</feature>
<accession>A0AAV4MXG5</accession>
<feature type="compositionally biased region" description="Basic and acidic residues" evidence="1">
    <location>
        <begin position="142"/>
        <end position="154"/>
    </location>
</feature>
<evidence type="ECO:0000313" key="3">
    <source>
        <dbReference type="Proteomes" id="UP001054945"/>
    </source>
</evidence>
<name>A0AAV4MXG5_CAEEX</name>
<dbReference type="PANTHER" id="PTHR37456">
    <property type="entry name" value="SI:CH211-266K2.1"/>
    <property type="match status" value="1"/>
</dbReference>
<keyword evidence="3" id="KW-1185">Reference proteome</keyword>
<dbReference type="Pfam" id="PF01391">
    <property type="entry name" value="Collagen"/>
    <property type="match status" value="1"/>
</dbReference>
<dbReference type="Proteomes" id="UP001054945">
    <property type="component" value="Unassembled WGS sequence"/>
</dbReference>
<protein>
    <recommendedName>
        <fullName evidence="4">Collagen</fullName>
    </recommendedName>
</protein>
<dbReference type="InterPro" id="IPR050938">
    <property type="entry name" value="Collagen_Structural_Proteins"/>
</dbReference>
<feature type="compositionally biased region" description="Pro residues" evidence="1">
    <location>
        <begin position="62"/>
        <end position="71"/>
    </location>
</feature>
<evidence type="ECO:0000313" key="2">
    <source>
        <dbReference type="EMBL" id="GIX76611.1"/>
    </source>
</evidence>